<protein>
    <submittedName>
        <fullName evidence="1">Uncharacterized protein</fullName>
    </submittedName>
</protein>
<dbReference type="EMBL" id="SLVX01000001">
    <property type="protein sequence ID" value="TCN48797.1"/>
    <property type="molecule type" value="Genomic_DNA"/>
</dbReference>
<dbReference type="AlphaFoldDB" id="A0A4R2D3F7"/>
<proteinExistence type="predicted"/>
<dbReference type="RefSeq" id="WP_133032979.1">
    <property type="nucleotide sequence ID" value="NZ_BAABEI010000012.1"/>
</dbReference>
<sequence length="72" mass="8346">MDTQKSYKNGADLAVTVRGNGFYYAIRRFVGDAIEARRRRNAVRHTAKELAQLPPYLKDDINWPAITNHEER</sequence>
<evidence type="ECO:0000313" key="2">
    <source>
        <dbReference type="Proteomes" id="UP000295351"/>
    </source>
</evidence>
<organism evidence="1 2">
    <name type="scientific">Shinella granuli</name>
    <dbReference type="NCBI Taxonomy" id="323621"/>
    <lineage>
        <taxon>Bacteria</taxon>
        <taxon>Pseudomonadati</taxon>
        <taxon>Pseudomonadota</taxon>
        <taxon>Alphaproteobacteria</taxon>
        <taxon>Hyphomicrobiales</taxon>
        <taxon>Rhizobiaceae</taxon>
        <taxon>Shinella</taxon>
    </lineage>
</organism>
<accession>A0A4R2D3F7</accession>
<name>A0A4R2D3F7_SHIGR</name>
<reference evidence="1 2" key="1">
    <citation type="submission" date="2019-03" db="EMBL/GenBank/DDBJ databases">
        <title>Genomic Encyclopedia of Type Strains, Phase IV (KMG-IV): sequencing the most valuable type-strain genomes for metagenomic binning, comparative biology and taxonomic classification.</title>
        <authorList>
            <person name="Goeker M."/>
        </authorList>
    </citation>
    <scope>NUCLEOTIDE SEQUENCE [LARGE SCALE GENOMIC DNA]</scope>
    <source>
        <strain evidence="1 2">DSM 18401</strain>
    </source>
</reference>
<comment type="caution">
    <text evidence="1">The sequence shown here is derived from an EMBL/GenBank/DDBJ whole genome shotgun (WGS) entry which is preliminary data.</text>
</comment>
<dbReference type="Proteomes" id="UP000295351">
    <property type="component" value="Unassembled WGS sequence"/>
</dbReference>
<keyword evidence="2" id="KW-1185">Reference proteome</keyword>
<evidence type="ECO:0000313" key="1">
    <source>
        <dbReference type="EMBL" id="TCN48797.1"/>
    </source>
</evidence>
<gene>
    <name evidence="1" type="ORF">EV665_101536</name>
</gene>